<organism evidence="1 2">
    <name type="scientific">Hominisplanchenecus murintestinalis</name>
    <dbReference type="NCBI Taxonomy" id="2941517"/>
    <lineage>
        <taxon>Bacteria</taxon>
        <taxon>Bacillati</taxon>
        <taxon>Bacillota</taxon>
        <taxon>Clostridia</taxon>
        <taxon>Lachnospirales</taxon>
        <taxon>Lachnospiraceae</taxon>
        <taxon>Hominisplanchenecus</taxon>
    </lineage>
</organism>
<sequence>MKRYRCRGTITVFLSLVSVLFLSLVCTMVESARLQGARAWAAAVTDMGIFSVFGEYSTEILEKYDVLFLDGSYGNGEFEEERIALQMREFMRYNANPAEEMKLIKGRNLFPMEIEKCEVSGYTLATDENGEAFYQQAVRNVKENLGTELLLKYQEARKEAERQQEAADIYEKKDGIDWDNLEGLERQQEELKEEEIKEKGGEEVTEDIRQDKPVENPLDTIKKIKKLGILGLVIKDASSVSGKSAEKQEMVSGRTRREGNLPVEKKYSGAASDVIFQDYLLGRFGTWRKPCKEGALEYQAEYILMGKDSDEANLKAVVNRLLLMREGVNLLYAASDTKMRSQAGSLAVSIAGAVPVPGLVQALEAVLLLAWAYGESLLDVRTLMSGGKVPSIKDASTWKLSLEKLAQVTELLEECDSGGGSGQDYEDYLRILMLTGEKRKYPLRALDMMEQTLGGQADSWIVKAEAAVSWKFPAIFLRIPQVFMGLPKQTPGYEVKGSFGY</sequence>
<proteinExistence type="predicted"/>
<evidence type="ECO:0000313" key="1">
    <source>
        <dbReference type="EMBL" id="TGX99521.1"/>
    </source>
</evidence>
<dbReference type="Proteomes" id="UP000307720">
    <property type="component" value="Unassembled WGS sequence"/>
</dbReference>
<comment type="caution">
    <text evidence="1">The sequence shown here is derived from an EMBL/GenBank/DDBJ whole genome shotgun (WGS) entry which is preliminary data.</text>
</comment>
<dbReference type="EMBL" id="SRZB01000007">
    <property type="protein sequence ID" value="TGX99521.1"/>
    <property type="molecule type" value="Genomic_DNA"/>
</dbReference>
<accession>A0AC61R0S1</accession>
<protein>
    <submittedName>
        <fullName evidence="1">Uncharacterized protein</fullName>
    </submittedName>
</protein>
<name>A0AC61R0S1_9FIRM</name>
<evidence type="ECO:0000313" key="2">
    <source>
        <dbReference type="Proteomes" id="UP000307720"/>
    </source>
</evidence>
<gene>
    <name evidence="1" type="ORF">E5357_05505</name>
</gene>
<keyword evidence="2" id="KW-1185">Reference proteome</keyword>
<reference evidence="1" key="1">
    <citation type="submission" date="2019-04" db="EMBL/GenBank/DDBJ databases">
        <title>Microbes associate with the intestines of laboratory mice.</title>
        <authorList>
            <person name="Navarre W."/>
            <person name="Wong E."/>
            <person name="Huang K."/>
            <person name="Tropini C."/>
            <person name="Ng K."/>
            <person name="Yu B."/>
        </authorList>
    </citation>
    <scope>NUCLEOTIDE SEQUENCE</scope>
    <source>
        <strain evidence="1">NM72_1-8</strain>
    </source>
</reference>